<evidence type="ECO:0000313" key="1">
    <source>
        <dbReference type="EMBL" id="SFO04757.1"/>
    </source>
</evidence>
<protein>
    <submittedName>
        <fullName evidence="1">Phage tail tube protein</fullName>
    </submittedName>
</protein>
<dbReference type="Proteomes" id="UP000199036">
    <property type="component" value="Unassembled WGS sequence"/>
</dbReference>
<proteinExistence type="predicted"/>
<dbReference type="STRING" id="913024.SAMN05421741_11823"/>
<name>A0A1I5E020_9FLAO</name>
<dbReference type="RefSeq" id="WP_091524596.1">
    <property type="nucleotide sequence ID" value="NZ_FOVI01000018.1"/>
</dbReference>
<keyword evidence="2" id="KW-1185">Reference proteome</keyword>
<dbReference type="InterPro" id="IPR011855">
    <property type="entry name" value="Phgtail_TP901_1"/>
</dbReference>
<evidence type="ECO:0000313" key="2">
    <source>
        <dbReference type="Proteomes" id="UP000199036"/>
    </source>
</evidence>
<dbReference type="OrthoDB" id="1448744at2"/>
<accession>A0A1I5E020</accession>
<reference evidence="2" key="1">
    <citation type="submission" date="2016-10" db="EMBL/GenBank/DDBJ databases">
        <authorList>
            <person name="Varghese N."/>
            <person name="Submissions S."/>
        </authorList>
    </citation>
    <scope>NUCLEOTIDE SEQUENCE [LARGE SCALE GENOMIC DNA]</scope>
    <source>
        <strain evidence="2">DS-12</strain>
    </source>
</reference>
<dbReference type="Pfam" id="PF06199">
    <property type="entry name" value="Phage_tail_2"/>
    <property type="match status" value="1"/>
</dbReference>
<sequence>MAAGDPIKGKNLRLKVEGKTVYHATECSWSTTKDFEEFASKDTVGKRSIPGDYEFSASTAALIVEKAAGATQSDIYDLLELYKSDTLVEIEFTTDIAGTKVISGNYYIQACDISANNTGVATANCSFRGDGDFSIETVA</sequence>
<organism evidence="1 2">
    <name type="scientific">Paenimyroides ummariense</name>
    <dbReference type="NCBI Taxonomy" id="913024"/>
    <lineage>
        <taxon>Bacteria</taxon>
        <taxon>Pseudomonadati</taxon>
        <taxon>Bacteroidota</taxon>
        <taxon>Flavobacteriia</taxon>
        <taxon>Flavobacteriales</taxon>
        <taxon>Flavobacteriaceae</taxon>
        <taxon>Paenimyroides</taxon>
    </lineage>
</organism>
<gene>
    <name evidence="1" type="ORF">SAMN05421741_11823</name>
</gene>
<dbReference type="AlphaFoldDB" id="A0A1I5E020"/>
<dbReference type="EMBL" id="FOVI01000018">
    <property type="protein sequence ID" value="SFO04757.1"/>
    <property type="molecule type" value="Genomic_DNA"/>
</dbReference>